<evidence type="ECO:0000313" key="1">
    <source>
        <dbReference type="EMBL" id="MCT7943596.1"/>
    </source>
</evidence>
<dbReference type="Proteomes" id="UP001155546">
    <property type="component" value="Unassembled WGS sequence"/>
</dbReference>
<name>A0A9X2WQ60_9GAMM</name>
<accession>A0A9X2WQ60</accession>
<reference evidence="1" key="1">
    <citation type="journal article" date="2023" name="Int. J. Syst. Evol. Microbiol.">
        <title>&lt;i&gt;Shewanella septentrionalis&lt;/i&gt; sp. nov. and &lt;i&gt;Shewanella holmiensis&lt;/i&gt; sp. nov., isolated from Baltic Sea water and sediments.</title>
        <authorList>
            <person name="Martin-Rodriguez A.J."/>
            <person name="Thorell K."/>
            <person name="Joffre E."/>
            <person name="Jensie-Markopoulos S."/>
            <person name="Moore E.R.B."/>
            <person name="Sjoling A."/>
        </authorList>
    </citation>
    <scope>NUCLEOTIDE SEQUENCE</scope>
    <source>
        <strain evidence="1">SP1S2-7</strain>
    </source>
</reference>
<gene>
    <name evidence="1" type="ORF">NE535_17720</name>
</gene>
<evidence type="ECO:0008006" key="3">
    <source>
        <dbReference type="Google" id="ProtNLM"/>
    </source>
</evidence>
<dbReference type="AlphaFoldDB" id="A0A9X2WQ60"/>
<dbReference type="EMBL" id="JAMTCD010000037">
    <property type="protein sequence ID" value="MCT7943596.1"/>
    <property type="molecule type" value="Genomic_DNA"/>
</dbReference>
<protein>
    <recommendedName>
        <fullName evidence="3">Phage shock protein B</fullName>
    </recommendedName>
</protein>
<evidence type="ECO:0000313" key="2">
    <source>
        <dbReference type="Proteomes" id="UP001155546"/>
    </source>
</evidence>
<organism evidence="1 2">
    <name type="scientific">Shewanella holmiensis</name>
    <dbReference type="NCBI Taxonomy" id="2952222"/>
    <lineage>
        <taxon>Bacteria</taxon>
        <taxon>Pseudomonadati</taxon>
        <taxon>Pseudomonadota</taxon>
        <taxon>Gammaproteobacteria</taxon>
        <taxon>Alteromonadales</taxon>
        <taxon>Shewanellaceae</taxon>
        <taxon>Shewanella</taxon>
    </lineage>
</organism>
<dbReference type="RefSeq" id="WP_261299915.1">
    <property type="nucleotide sequence ID" value="NZ_JAMTCD010000037.1"/>
</dbReference>
<keyword evidence="2" id="KW-1185">Reference proteome</keyword>
<proteinExistence type="predicted"/>
<sequence length="75" mass="8553">MMESDLAIITLVAIIVIGTSAVEMFKYYTKAKQRNNSHSVDDLLAQNKALVERIQVLEQLVTDDSFELKRKLNQL</sequence>
<comment type="caution">
    <text evidence="1">The sequence shown here is derived from an EMBL/GenBank/DDBJ whole genome shotgun (WGS) entry which is preliminary data.</text>
</comment>